<feature type="domain" description="Tudor" evidence="2">
    <location>
        <begin position="329"/>
        <end position="398"/>
    </location>
</feature>
<comment type="caution">
    <text evidence="3">The sequence shown here is derived from an EMBL/GenBank/DDBJ whole genome shotgun (WGS) entry which is preliminary data.</text>
</comment>
<organism evidence="3 4">
    <name type="scientific">Fistulifera solaris</name>
    <name type="common">Oleaginous diatom</name>
    <dbReference type="NCBI Taxonomy" id="1519565"/>
    <lineage>
        <taxon>Eukaryota</taxon>
        <taxon>Sar</taxon>
        <taxon>Stramenopiles</taxon>
        <taxon>Ochrophyta</taxon>
        <taxon>Bacillariophyta</taxon>
        <taxon>Bacillariophyceae</taxon>
        <taxon>Bacillariophycidae</taxon>
        <taxon>Naviculales</taxon>
        <taxon>Naviculaceae</taxon>
        <taxon>Fistulifera</taxon>
    </lineage>
</organism>
<dbReference type="InterPro" id="IPR047365">
    <property type="entry name" value="Tudor_AtPTM-like"/>
</dbReference>
<dbReference type="SMART" id="SM00333">
    <property type="entry name" value="TUDOR"/>
    <property type="match status" value="3"/>
</dbReference>
<evidence type="ECO:0000259" key="2">
    <source>
        <dbReference type="SMART" id="SM00333"/>
    </source>
</evidence>
<gene>
    <name evidence="3" type="ORF">FisN_2Lh136</name>
</gene>
<dbReference type="AlphaFoldDB" id="A0A1Z5JX54"/>
<reference evidence="3 4" key="1">
    <citation type="journal article" date="2015" name="Plant Cell">
        <title>Oil accumulation by the oleaginous diatom Fistulifera solaris as revealed by the genome and transcriptome.</title>
        <authorList>
            <person name="Tanaka T."/>
            <person name="Maeda Y."/>
            <person name="Veluchamy A."/>
            <person name="Tanaka M."/>
            <person name="Abida H."/>
            <person name="Marechal E."/>
            <person name="Bowler C."/>
            <person name="Muto M."/>
            <person name="Sunaga Y."/>
            <person name="Tanaka M."/>
            <person name="Yoshino T."/>
            <person name="Taniguchi T."/>
            <person name="Fukuda Y."/>
            <person name="Nemoto M."/>
            <person name="Matsumoto M."/>
            <person name="Wong P.S."/>
            <person name="Aburatani S."/>
            <person name="Fujibuchi W."/>
        </authorList>
    </citation>
    <scope>NUCLEOTIDE SEQUENCE [LARGE SCALE GENOMIC DNA]</scope>
    <source>
        <strain evidence="3 4">JPCC DA0580</strain>
    </source>
</reference>
<evidence type="ECO:0000313" key="3">
    <source>
        <dbReference type="EMBL" id="GAX18479.1"/>
    </source>
</evidence>
<feature type="compositionally biased region" description="Polar residues" evidence="1">
    <location>
        <begin position="444"/>
        <end position="453"/>
    </location>
</feature>
<dbReference type="PANTHER" id="PTHR37384:SF1">
    <property type="entry name" value="OS01G0835600 PROTEIN"/>
    <property type="match status" value="1"/>
</dbReference>
<protein>
    <recommendedName>
        <fullName evidence="2">Tudor domain-containing protein</fullName>
    </recommendedName>
</protein>
<dbReference type="EMBL" id="BDSP01000130">
    <property type="protein sequence ID" value="GAX18479.1"/>
    <property type="molecule type" value="Genomic_DNA"/>
</dbReference>
<feature type="region of interest" description="Disordered" evidence="1">
    <location>
        <begin position="444"/>
        <end position="517"/>
    </location>
</feature>
<dbReference type="InParanoid" id="A0A1Z5JX54"/>
<dbReference type="OrthoDB" id="168165at2759"/>
<sequence length="700" mass="78325">MVLSEINNEVVWPAACPHPAEPCFVSVFVRPGYYHFAIHREKDKGYMPETNWRVPRTSIPEQLDEESDDSLSKIGQYFPPSTLGLFFPPSIDYVPTVAEVIQYMTLKQSVPVSLYVVGGNETINRNLQQLFQRYPVRILCLQSTDFGRPLHPTGLLGVTTTHDVAVAAFGASQYPAMMVECSDCVTFLTVQEPGRITSYSIHEGIVTTLQLAFPDVEDGMKLLDDFLQRDGPLVDTEPVDAIVKKVLKSFLLVVGTTMETFVQLYGPNIVLHGPRAGLLHALLQQHTKVELKFDFVSDVQVDDHYIHAAIGKMLMKYDTPVVPGSCRETCLQFVGQRIARIFETETEQDSIYRGIVSGFGAIPPDGSWDDTLFEVIYDDGDREEINVEQLYAALRLYHTVGEKHQFPSTSVDAIASKRQASQAGAAFLLKSSATVQRAVERQQVASSDVSYATESEEEPACKRKGPQIQSVTPAKRRYPSKQAAQKQTTRKLTTKRSTSMKSSNRNTNQLHADQSPTDFIGQRITKSFDQGYFDGTIISYDEDAKYWKVQYDDGDKEDFDYDEVTESISLNVFLHSDQTQSVSVSISDGEQGGIPSKAMADEAKEGLHPVQLTGTEMPVLSTSIHMQGLAQETSHQLPDDQNPTVFVERRVTKYFDGVRYDGTIVSYDQDAKFWKVVYDDGDSEEFEYDDVVHSISLSMT</sequence>
<feature type="domain" description="Tudor" evidence="2">
    <location>
        <begin position="515"/>
        <end position="572"/>
    </location>
</feature>
<feature type="domain" description="Tudor" evidence="2">
    <location>
        <begin position="642"/>
        <end position="699"/>
    </location>
</feature>
<accession>A0A1Z5JX54</accession>
<proteinExistence type="predicted"/>
<keyword evidence="4" id="KW-1185">Reference proteome</keyword>
<dbReference type="CDD" id="cd20401">
    <property type="entry name" value="Tudor_AtPTM-like"/>
    <property type="match status" value="2"/>
</dbReference>
<evidence type="ECO:0000313" key="4">
    <source>
        <dbReference type="Proteomes" id="UP000198406"/>
    </source>
</evidence>
<dbReference type="PANTHER" id="PTHR37384">
    <property type="entry name" value="OS01G0835600 PROTEIN"/>
    <property type="match status" value="1"/>
</dbReference>
<dbReference type="InterPro" id="IPR002999">
    <property type="entry name" value="Tudor"/>
</dbReference>
<name>A0A1Z5JX54_FISSO</name>
<dbReference type="Pfam" id="PF21743">
    <property type="entry name" value="PTM_DIR17_Tudor"/>
    <property type="match status" value="2"/>
</dbReference>
<dbReference type="Proteomes" id="UP000198406">
    <property type="component" value="Unassembled WGS sequence"/>
</dbReference>
<feature type="compositionally biased region" description="Low complexity" evidence="1">
    <location>
        <begin position="495"/>
        <end position="508"/>
    </location>
</feature>
<evidence type="ECO:0000256" key="1">
    <source>
        <dbReference type="SAM" id="MobiDB-lite"/>
    </source>
</evidence>